<dbReference type="InterPro" id="IPR006597">
    <property type="entry name" value="Sel1-like"/>
</dbReference>
<reference evidence="3" key="1">
    <citation type="submission" date="2021-01" db="EMBL/GenBank/DDBJ databases">
        <title>Metabolic potential, ecology and presence of endohyphal bacteria is reflected in genomic diversity of Mucoromycotina.</title>
        <authorList>
            <person name="Muszewska A."/>
            <person name="Okrasinska A."/>
            <person name="Steczkiewicz K."/>
            <person name="Drgas O."/>
            <person name="Orlowska M."/>
            <person name="Perlinska-Lenart U."/>
            <person name="Aleksandrzak-Piekarczyk T."/>
            <person name="Szatraj K."/>
            <person name="Zielenkiewicz U."/>
            <person name="Pilsyk S."/>
            <person name="Malc E."/>
            <person name="Mieczkowski P."/>
            <person name="Kruszewska J.S."/>
            <person name="Biernat P."/>
            <person name="Pawlowska J."/>
        </authorList>
    </citation>
    <scope>NUCLEOTIDE SEQUENCE</scope>
    <source>
        <strain evidence="3">WA0000018081</strain>
    </source>
</reference>
<accession>A0A8H7VUM1</accession>
<dbReference type="InterPro" id="IPR051726">
    <property type="entry name" value="Chitin_Synth_Reg"/>
</dbReference>
<dbReference type="SMART" id="SM00671">
    <property type="entry name" value="SEL1"/>
    <property type="match status" value="7"/>
</dbReference>
<keyword evidence="4" id="KW-1185">Reference proteome</keyword>
<evidence type="ECO:0000256" key="2">
    <source>
        <dbReference type="SAM" id="MobiDB-lite"/>
    </source>
</evidence>
<protein>
    <submittedName>
        <fullName evidence="3">Uncharacterized protein</fullName>
    </submittedName>
</protein>
<dbReference type="Proteomes" id="UP000613177">
    <property type="component" value="Unassembled WGS sequence"/>
</dbReference>
<evidence type="ECO:0000313" key="4">
    <source>
        <dbReference type="Proteomes" id="UP000613177"/>
    </source>
</evidence>
<proteinExistence type="predicted"/>
<dbReference type="PANTHER" id="PTHR46430">
    <property type="entry name" value="PROTEIN SKT5-RELATED"/>
    <property type="match status" value="1"/>
</dbReference>
<gene>
    <name evidence="3" type="ORF">INT48_000631</name>
</gene>
<evidence type="ECO:0000313" key="3">
    <source>
        <dbReference type="EMBL" id="KAG2229403.1"/>
    </source>
</evidence>
<dbReference type="InterPro" id="IPR011990">
    <property type="entry name" value="TPR-like_helical_dom_sf"/>
</dbReference>
<dbReference type="Gene3D" id="1.25.40.10">
    <property type="entry name" value="Tetratricopeptide repeat domain"/>
    <property type="match status" value="1"/>
</dbReference>
<dbReference type="EMBL" id="JAEPRE010000277">
    <property type="protein sequence ID" value="KAG2229403.1"/>
    <property type="molecule type" value="Genomic_DNA"/>
</dbReference>
<dbReference type="Pfam" id="PF08238">
    <property type="entry name" value="Sel1"/>
    <property type="match status" value="7"/>
</dbReference>
<sequence>MAPILPPLVETEPPPVIIKKNRKKFSIKSKKKTETHHEQDSTCKPLPELIQEVILAMEQEEEMLKEEEDEFLKEKEAIRLRKPLAAPPQTLSPPASPDASPDASPAPPPLPPKEENSEKEGIFKEEEYLAEKELPIIERLSLEHDYPNRTVDPSEIFSTEYRDRSNMQSSSQWFFDEFSGLYRPNTPSLYQSLPTFQTIDSPKQVNTSKTLSRSITTHTADSRSSFARKLKLSNIQAGTSVCSRTNTISSITEDWPTPTTVEQVHSLKKRVHSMRDRRKKLDLCRILMDTACQGETTVFITESPIPGTPPVNTRYSQQELRKKKKTGDLILDQVLVLEAQKILKKLAIGAVGHNTDGDAQFLLANCYGVGGLGLRVDRERAFSLYIHASKQNHIESTYRAAVCYEIGVGTKRDYNRAMVFYRKAANLSHVASMYKLGVILLRGFCGQAVNIREAITWLQRAAALASTQNPHALYVLALFQFMEEFSDNAALIADIPYALELLHEAAQLEYLPSQVKLGELYEVGGPVEVDDALSVYWYTRAAEQGNADAALALSSWYLTGSSGILPQSDREAYLWARKAASSQFADRWTIAKAYFLIGIYVYRGIGINQKSKEEAKIWFKKSAALGHKGAVEMIEGNHVAMLTVT</sequence>
<dbReference type="SUPFAM" id="SSF81901">
    <property type="entry name" value="HCP-like"/>
    <property type="match status" value="2"/>
</dbReference>
<dbReference type="PANTHER" id="PTHR46430:SF3">
    <property type="entry name" value="ACTIVATOR OF C KINASE PROTEIN 1"/>
    <property type="match status" value="1"/>
</dbReference>
<keyword evidence="1" id="KW-0677">Repeat</keyword>
<organism evidence="3 4">
    <name type="scientific">Thamnidium elegans</name>
    <dbReference type="NCBI Taxonomy" id="101142"/>
    <lineage>
        <taxon>Eukaryota</taxon>
        <taxon>Fungi</taxon>
        <taxon>Fungi incertae sedis</taxon>
        <taxon>Mucoromycota</taxon>
        <taxon>Mucoromycotina</taxon>
        <taxon>Mucoromycetes</taxon>
        <taxon>Mucorales</taxon>
        <taxon>Mucorineae</taxon>
        <taxon>Mucoraceae</taxon>
        <taxon>Thamnidium</taxon>
    </lineage>
</organism>
<evidence type="ECO:0000256" key="1">
    <source>
        <dbReference type="ARBA" id="ARBA00022737"/>
    </source>
</evidence>
<dbReference type="AlphaFoldDB" id="A0A8H7VUM1"/>
<comment type="caution">
    <text evidence="3">The sequence shown here is derived from an EMBL/GenBank/DDBJ whole genome shotgun (WGS) entry which is preliminary data.</text>
</comment>
<feature type="region of interest" description="Disordered" evidence="2">
    <location>
        <begin position="75"/>
        <end position="120"/>
    </location>
</feature>
<name>A0A8H7VUM1_9FUNG</name>
<feature type="region of interest" description="Disordered" evidence="2">
    <location>
        <begin position="20"/>
        <end position="46"/>
    </location>
</feature>
<feature type="compositionally biased region" description="Basic residues" evidence="2">
    <location>
        <begin position="20"/>
        <end position="34"/>
    </location>
</feature>